<feature type="region of interest" description="Disordered" evidence="1">
    <location>
        <begin position="52"/>
        <end position="87"/>
    </location>
</feature>
<evidence type="ECO:0000313" key="2">
    <source>
        <dbReference type="EMBL" id="MBW0553133.1"/>
    </source>
</evidence>
<comment type="caution">
    <text evidence="2">The sequence shown here is derived from an EMBL/GenBank/DDBJ whole genome shotgun (WGS) entry which is preliminary data.</text>
</comment>
<dbReference type="EMBL" id="AVOT02059455">
    <property type="protein sequence ID" value="MBW0553133.1"/>
    <property type="molecule type" value="Genomic_DNA"/>
</dbReference>
<name>A0A9Q3IZB3_9BASI</name>
<protein>
    <submittedName>
        <fullName evidence="2">Uncharacterized protein</fullName>
    </submittedName>
</protein>
<accession>A0A9Q3IZB3</accession>
<organism evidence="2 3">
    <name type="scientific">Austropuccinia psidii MF-1</name>
    <dbReference type="NCBI Taxonomy" id="1389203"/>
    <lineage>
        <taxon>Eukaryota</taxon>
        <taxon>Fungi</taxon>
        <taxon>Dikarya</taxon>
        <taxon>Basidiomycota</taxon>
        <taxon>Pucciniomycotina</taxon>
        <taxon>Pucciniomycetes</taxon>
        <taxon>Pucciniales</taxon>
        <taxon>Sphaerophragmiaceae</taxon>
        <taxon>Austropuccinia</taxon>
    </lineage>
</organism>
<dbReference type="AlphaFoldDB" id="A0A9Q3IZB3"/>
<gene>
    <name evidence="2" type="ORF">O181_092848</name>
</gene>
<evidence type="ECO:0000313" key="3">
    <source>
        <dbReference type="Proteomes" id="UP000765509"/>
    </source>
</evidence>
<evidence type="ECO:0000256" key="1">
    <source>
        <dbReference type="SAM" id="MobiDB-lite"/>
    </source>
</evidence>
<proteinExistence type="predicted"/>
<reference evidence="2" key="1">
    <citation type="submission" date="2021-03" db="EMBL/GenBank/DDBJ databases">
        <title>Draft genome sequence of rust myrtle Austropuccinia psidii MF-1, a brazilian biotype.</title>
        <authorList>
            <person name="Quecine M.C."/>
            <person name="Pachon D.M.R."/>
            <person name="Bonatelli M.L."/>
            <person name="Correr F.H."/>
            <person name="Franceschini L.M."/>
            <person name="Leite T.F."/>
            <person name="Margarido G.R.A."/>
            <person name="Almeida C.A."/>
            <person name="Ferrarezi J.A."/>
            <person name="Labate C.A."/>
        </authorList>
    </citation>
    <scope>NUCLEOTIDE SEQUENCE</scope>
    <source>
        <strain evidence="2">MF-1</strain>
    </source>
</reference>
<sequence>MPIQELVQRSQRGAVGNIPKPLAGGHELLLTHQELSGSEDHRTLRRVEPTVLQRQGQKDKELAGESKSFIHRQEEGTGNDSCLGERRPSGIYQLQTISRSFQRQAQRSQEPLGKGKGKANWHRTYPQGYRIPKLEPSAVDSVFNMARILMEFTAKEQETMNRTFPRKKYKKYNFLNILLM</sequence>
<keyword evidence="3" id="KW-1185">Reference proteome</keyword>
<dbReference type="Proteomes" id="UP000765509">
    <property type="component" value="Unassembled WGS sequence"/>
</dbReference>